<dbReference type="GO" id="GO:0005737">
    <property type="term" value="C:cytoplasm"/>
    <property type="evidence" value="ECO:0007669"/>
    <property type="project" value="TreeGrafter"/>
</dbReference>
<feature type="compositionally biased region" description="Gly residues" evidence="1">
    <location>
        <begin position="1843"/>
        <end position="1859"/>
    </location>
</feature>
<evidence type="ECO:0000259" key="2">
    <source>
        <dbReference type="SMART" id="SM00382"/>
    </source>
</evidence>
<feature type="compositionally biased region" description="Acidic residues" evidence="1">
    <location>
        <begin position="1739"/>
        <end position="1759"/>
    </location>
</feature>
<dbReference type="OMA" id="GTHIVHP"/>
<evidence type="ECO:0000313" key="3">
    <source>
        <dbReference type="EMBL" id="CAE8615779.1"/>
    </source>
</evidence>
<protein>
    <recommendedName>
        <fullName evidence="2">AAA+ ATPase domain-containing protein</fullName>
    </recommendedName>
</protein>
<feature type="compositionally biased region" description="Basic and acidic residues" evidence="1">
    <location>
        <begin position="2609"/>
        <end position="2620"/>
    </location>
</feature>
<evidence type="ECO:0000256" key="1">
    <source>
        <dbReference type="SAM" id="MobiDB-lite"/>
    </source>
</evidence>
<proteinExistence type="predicted"/>
<dbReference type="InterPro" id="IPR003593">
    <property type="entry name" value="AAA+_ATPase"/>
</dbReference>
<feature type="compositionally biased region" description="Basic residues" evidence="1">
    <location>
        <begin position="1786"/>
        <end position="1802"/>
    </location>
</feature>
<reference evidence="3" key="1">
    <citation type="submission" date="2021-02" db="EMBL/GenBank/DDBJ databases">
        <authorList>
            <person name="Dougan E. K."/>
            <person name="Rhodes N."/>
            <person name="Thang M."/>
            <person name="Chan C."/>
        </authorList>
    </citation>
    <scope>NUCLEOTIDE SEQUENCE</scope>
</reference>
<feature type="region of interest" description="Disordered" evidence="1">
    <location>
        <begin position="1169"/>
        <end position="1192"/>
    </location>
</feature>
<dbReference type="SMART" id="SM00382">
    <property type="entry name" value="AAA"/>
    <property type="match status" value="2"/>
</dbReference>
<dbReference type="Pfam" id="PF07728">
    <property type="entry name" value="AAA_5"/>
    <property type="match status" value="3"/>
</dbReference>
<feature type="compositionally biased region" description="Low complexity" evidence="1">
    <location>
        <begin position="625"/>
        <end position="655"/>
    </location>
</feature>
<sequence length="2745" mass="296440">MLFGCSRSCLELRRAEVICLAQQSSQVLLLGPPGALRRQLALRFCELQGREAEVLTITRDTTEADLKQRRELSRDGTGARTTYSDSAPVRCAMFGRVLILDGLEKAERNVLPTLNNLLENREMGLDDGRLLVPPKRFDALTGQQGFTGDSKARLVRVHEDFRVIALSVPSPPWPGNPLDPPLRSRFQARVVMPPLLLSTLQLLPLFLDAARGADNFLQPGSVDDALLRQLAALQRALDGASRSALPGSARAPALSHDAVLRLLRLIAGGPGGRALPEGLRPGAAEALQRAYPLELLSPDGIGGTAIREATANLLGHFGLRHLSLQDAPVTRIARSGLSSASTPGAAVELGIGSHQGTVHLASPGLHAPAMDFVESPALSALLVGLVQDFAVGHDCLLVGPPGCGKSALARHLAGLLGYGAPGGSGLEFFFLHEEMSSRDLLQRRATDAAGATVWADSPLVRAARNGSLCILDGAHRLRGDALCALAPLIQDRQCCLSVAGDGLGASWEQLLRADRFEAWDDSRHPSIARGRQTSFDAMAGCRVSRIHPGFRVLALGEPPTAQGPWLSEELSTCFSSHCYPVPGSGDLATLLLRLVPGLGSESAERLVAALSPTAATHPPTDERQLQQGQQQPFWQQQQQQQQQQKQQHQQKQQTHTSVPLRVLLRVARVAASAPLEAREAELLVGILQQHLFPFLPKGERAELLDRLAPHFGPQPVQDAAARVLRRSGSGEKESGTRSAAKHNPQTVSEGRGGWVQLGGFLAPKGLPQNPELVPIVDFVVIDRHVELLEDLARSIFERSEKYLLLLGPQGVGKNRVVDYLLQSLALEREYMQLHRDTTVAQLTVTPVVADGRLLHEDSPLVRAAQYGRVLVLDEADKAPLEVVVVLKSLIEDGQLALPDGRRLARAVEASGADTATGSSIIVPVHPDFRMIVLANRPGFPFLGNDLMREADVFSVFCLDNPDATSEFQLARAVGPNVPEGLLRTLVALFADLRMALEDGRLQYPYSARELLAVVRHLDRFPNEPLEEALSSVLAFDRFDATLREALRPILERRGVPTSNLLGPANGDMGSWGPTSAPSQPWLRALEALRATKGLAIATGLVQARAGRWELANSFGGQEVSRGSPSRVPVAVESRPVQLDPPQSVALASLGFDRSGPSFDEGVLRAKLPLPRHSGPVTDAAMAAGTDGTRGSRRTVQPAALHLLSTRPLAIWTVEDPLALGADVGRCSVLPIGPGADWALDMAQSESNGKGKPSDAVARAVLVNGREVQLGSPQLAWLPGPRALLLHSPLDVLAPQLLIERPQDQQARAQVLLTPALAPAGASRRVRPTVEDCFVAVPIGAHAFATSENVDDWDVQPSAGSSRETESAGTFAAANSLIFFQPSARRVVQMDVVRKLAREVLLEELALLVTGPRGSKSQPVLGPLSAVLAASASVTALGVELLLSCPGQSDGAPCVFLSLLFPAAVDSRSQAGPPKARWVTATPEAGSAAPLALAAGSGLLAIPFGTEISPCFAAAETPQPRRTDGSSAEPLVAHVLDGQPGEAGSRECWALRPQMQAARSAPSAPSQAWPASVNDLAEAEDKLLHELVARPAVGNSIDRSMSRCRDTLVCSASDLLLRILEPPDVSGDWLEVVHLPSKTLRRLPAWNREDSDPEKGKKSTAALNDLAVARLLAWPAPQSVTLGGTSDEDNLQQRIPAPWCVMAFRNGCIRWLEVCPQSLEQSLQEHLELRGLRGLMQEGSADDEEDEEDEDEDAEDDEARDPEQTPEGRQQKNSSSRRSSRPGPQRLQRRLLKKALRQRKRQKQQQLLDAASRAEQERAGKLKEVSGKPKHGDEDDKEHVGGNQWAGGTGGADTAGLGGRGGPYRLEKKGQSIHQVSDEAKAQVSEEARAAAKRLGAEALQKRLEELRLGGGDYEFYASLVTEVQGEVEKLRGVLSGAAARNRERHWRRGTEGELDETRLVDALAGESAVFKRRVEREPRPGEPPLLPKRALFLFDASASMYRFNGTDGRLRRSCETAVMIMEALRGLEARFDYAICCHDGDHVLQELVPFGQPPADERERLVVVSKMLAAAQYCGSGDNTLPAIERARQKVAEAGPADDRFVFAFSDANFARYGLTADALGRALGEDASASQGGAETKAVVRSVLFLIATFEDEAVSMAQTLPDRVRLCLDPRTLPSELRQEFASRVGKRAACLLCQRTGTRFKHCDLVFLTFRLQLRGSHSLAGTGSLVLPALGQTEGACVRKFRFGKAPLYLEDTVIPMAGKVLQALVEEPSVDRKWTSSAQALLAQTEAVRLVTCTARFQDCYDEQVLSQIRSELCSYLDVQQLALASFGAEDEPVCQALFERGDAGAVLRAIAIPLHGLVQQAFPRAAPAEVGNAGTRFNFETFFDARAEVWMERQAAGVKAKDDQLLYPPIFSPQGICDTAQPSGAENLSDFDSPDVPKALKLLELAGVPLSHFVVNFGAADGECGAEDDWNADPANCLAEAGFAALLVEGDRGFFPKLRKRFGKRDNISLALDFMPLGNVTSLLRYYLNTMPTASPSPDLLKVDIDHADCLFMQEALRVIHPKLIHLEYLPQVPPPLDYQQHYQPGLLDVLLGGRAPPLLAEQTKKEQQVHPERPAPTITSPEGASGIEMTGCSLTAFLQRAPGYSLVVAGGEEALLVRRDLQPLLGIGPPPLSWVSWVRGSFCHPLRGHSPGFNAWGFDFRILADATVHEEQRRRMLDSLLKEHRASSFSLGVSWPDP</sequence>
<dbReference type="PANTHER" id="PTHR21610:SF9">
    <property type="entry name" value="VON WILLEBRAND FACTOR A DOMAIN-CONTAINING PROTEIN 8"/>
    <property type="match status" value="1"/>
</dbReference>
<name>A0A813FNS2_POLGL</name>
<dbReference type="Proteomes" id="UP000654075">
    <property type="component" value="Unassembled WGS sequence"/>
</dbReference>
<feature type="domain" description="AAA+ ATPase" evidence="2">
    <location>
        <begin position="23"/>
        <end position="196"/>
    </location>
</feature>
<dbReference type="InterPro" id="IPR039891">
    <property type="entry name" value="VWA8"/>
</dbReference>
<feature type="compositionally biased region" description="Low complexity" evidence="1">
    <location>
        <begin position="1177"/>
        <end position="1188"/>
    </location>
</feature>
<dbReference type="EMBL" id="CAJNNV010025708">
    <property type="protein sequence ID" value="CAE8615779.1"/>
    <property type="molecule type" value="Genomic_DNA"/>
</dbReference>
<dbReference type="SUPFAM" id="SSF52540">
    <property type="entry name" value="P-loop containing nucleoside triphosphate hydrolases"/>
    <property type="match status" value="3"/>
</dbReference>
<feature type="region of interest" description="Disordered" evidence="1">
    <location>
        <begin position="725"/>
        <end position="750"/>
    </location>
</feature>
<accession>A0A813FNS2</accession>
<feature type="compositionally biased region" description="Basic and acidic residues" evidence="1">
    <location>
        <begin position="1811"/>
        <end position="1839"/>
    </location>
</feature>
<dbReference type="InterPro" id="IPR027417">
    <property type="entry name" value="P-loop_NTPase"/>
</dbReference>
<feature type="compositionally biased region" description="Low complexity" evidence="1">
    <location>
        <begin position="1770"/>
        <end position="1785"/>
    </location>
</feature>
<feature type="domain" description="AAA+ ATPase" evidence="2">
    <location>
        <begin position="391"/>
        <end position="806"/>
    </location>
</feature>
<dbReference type="InterPro" id="IPR011704">
    <property type="entry name" value="ATPase_dyneun-rel_AAA"/>
</dbReference>
<gene>
    <name evidence="3" type="ORF">PGLA1383_LOCUS33489</name>
</gene>
<comment type="caution">
    <text evidence="3">The sequence shown here is derived from an EMBL/GenBank/DDBJ whole genome shotgun (WGS) entry which is preliminary data.</text>
</comment>
<dbReference type="OrthoDB" id="433629at2759"/>
<feature type="region of interest" description="Disordered" evidence="1">
    <location>
        <begin position="1736"/>
        <end position="1859"/>
    </location>
</feature>
<feature type="region of interest" description="Disordered" evidence="1">
    <location>
        <begin position="614"/>
        <end position="655"/>
    </location>
</feature>
<dbReference type="GO" id="GO:0016887">
    <property type="term" value="F:ATP hydrolysis activity"/>
    <property type="evidence" value="ECO:0007669"/>
    <property type="project" value="InterPro"/>
</dbReference>
<organism evidence="3 4">
    <name type="scientific">Polarella glacialis</name>
    <name type="common">Dinoflagellate</name>
    <dbReference type="NCBI Taxonomy" id="89957"/>
    <lineage>
        <taxon>Eukaryota</taxon>
        <taxon>Sar</taxon>
        <taxon>Alveolata</taxon>
        <taxon>Dinophyceae</taxon>
        <taxon>Suessiales</taxon>
        <taxon>Suessiaceae</taxon>
        <taxon>Polarella</taxon>
    </lineage>
</organism>
<dbReference type="GO" id="GO:0005524">
    <property type="term" value="F:ATP binding"/>
    <property type="evidence" value="ECO:0007669"/>
    <property type="project" value="InterPro"/>
</dbReference>
<keyword evidence="4" id="KW-1185">Reference proteome</keyword>
<dbReference type="Gene3D" id="3.40.50.300">
    <property type="entry name" value="P-loop containing nucleotide triphosphate hydrolases"/>
    <property type="match status" value="3"/>
</dbReference>
<dbReference type="PANTHER" id="PTHR21610">
    <property type="entry name" value="VON WILLEBRAND FACTOR A DOMAIN-CONTAINING PROTEIN 8"/>
    <property type="match status" value="1"/>
</dbReference>
<feature type="region of interest" description="Disordered" evidence="1">
    <location>
        <begin position="2609"/>
        <end position="2631"/>
    </location>
</feature>
<dbReference type="FunFam" id="3.40.50.300:FF:000587">
    <property type="entry name" value="von Willebrand factor A domain containing 8"/>
    <property type="match status" value="1"/>
</dbReference>
<evidence type="ECO:0000313" key="4">
    <source>
        <dbReference type="Proteomes" id="UP000654075"/>
    </source>
</evidence>